<protein>
    <recommendedName>
        <fullName evidence="3">ABM domain-containing protein</fullName>
    </recommendedName>
</protein>
<reference evidence="2" key="1">
    <citation type="journal article" date="2019" name="Int. J. Syst. Evol. Microbiol.">
        <title>The Global Catalogue of Microorganisms (GCM) 10K type strain sequencing project: providing services to taxonomists for standard genome sequencing and annotation.</title>
        <authorList>
            <consortium name="The Broad Institute Genomics Platform"/>
            <consortium name="The Broad Institute Genome Sequencing Center for Infectious Disease"/>
            <person name="Wu L."/>
            <person name="Ma J."/>
        </authorList>
    </citation>
    <scope>NUCLEOTIDE SEQUENCE [LARGE SCALE GENOMIC DNA]</scope>
    <source>
        <strain evidence="2">CGMCC 1.18439</strain>
    </source>
</reference>
<sequence>MTSSAEWLHFAEQRGDLAAVQALAHAWAGQPGFLGAEVLHSPAQARDSGELYLLVTRWQGGVPALDLPPGMNGWAFAVLDSVQSGTANRR</sequence>
<dbReference type="RefSeq" id="WP_189643666.1">
    <property type="nucleotide sequence ID" value="NZ_BNAL01000029.1"/>
</dbReference>
<dbReference type="InterPro" id="IPR011008">
    <property type="entry name" value="Dimeric_a/b-barrel"/>
</dbReference>
<evidence type="ECO:0000313" key="2">
    <source>
        <dbReference type="Proteomes" id="UP000632154"/>
    </source>
</evidence>
<proteinExistence type="predicted"/>
<accession>A0ABQ3K8E3</accession>
<evidence type="ECO:0008006" key="3">
    <source>
        <dbReference type="Google" id="ProtNLM"/>
    </source>
</evidence>
<dbReference type="EMBL" id="BNAL01000029">
    <property type="protein sequence ID" value="GHG07928.1"/>
    <property type="molecule type" value="Genomic_DNA"/>
</dbReference>
<organism evidence="1 2">
    <name type="scientific">Deinococcus piscis</name>
    <dbReference type="NCBI Taxonomy" id="394230"/>
    <lineage>
        <taxon>Bacteria</taxon>
        <taxon>Thermotogati</taxon>
        <taxon>Deinococcota</taxon>
        <taxon>Deinococci</taxon>
        <taxon>Deinococcales</taxon>
        <taxon>Deinococcaceae</taxon>
        <taxon>Deinococcus</taxon>
    </lineage>
</organism>
<evidence type="ECO:0000313" key="1">
    <source>
        <dbReference type="EMBL" id="GHG07928.1"/>
    </source>
</evidence>
<keyword evidence="2" id="KW-1185">Reference proteome</keyword>
<gene>
    <name evidence="1" type="ORF">GCM10017783_20690</name>
</gene>
<name>A0ABQ3K8E3_9DEIO</name>
<dbReference type="Proteomes" id="UP000632154">
    <property type="component" value="Unassembled WGS sequence"/>
</dbReference>
<dbReference type="SUPFAM" id="SSF54909">
    <property type="entry name" value="Dimeric alpha+beta barrel"/>
    <property type="match status" value="1"/>
</dbReference>
<comment type="caution">
    <text evidence="1">The sequence shown here is derived from an EMBL/GenBank/DDBJ whole genome shotgun (WGS) entry which is preliminary data.</text>
</comment>